<protein>
    <submittedName>
        <fullName evidence="1">Uncharacterized protein</fullName>
    </submittedName>
</protein>
<evidence type="ECO:0000313" key="1">
    <source>
        <dbReference type="EMBL" id="KRX36995.1"/>
    </source>
</evidence>
<proteinExistence type="predicted"/>
<name>A0A0V0TEP1_9BILA</name>
<comment type="caution">
    <text evidence="1">The sequence shown here is derived from an EMBL/GenBank/DDBJ whole genome shotgun (WGS) entry which is preliminary data.</text>
</comment>
<dbReference type="EMBL" id="JYDJ01000332">
    <property type="protein sequence ID" value="KRX36995.1"/>
    <property type="molecule type" value="Genomic_DNA"/>
</dbReference>
<dbReference type="AlphaFoldDB" id="A0A0V0TEP1"/>
<evidence type="ECO:0000313" key="2">
    <source>
        <dbReference type="Proteomes" id="UP000055048"/>
    </source>
</evidence>
<sequence>MKDKLTVCDNLMAFSTIKANGNLHKRYDCLIHVHLLGVWPWNSVVKVQHHHSEKYEFHIFPCLRLGINNSKLQFICPNILLKLLINKLITKKCRSLFISSSEWSRHYVINFNQDHLRCSPFPHMHNKMSTKLETLNLTSTKSTTFVLKIICHHCFRRNDTDDWRIPLKFGSKRRIDAVAILKFRSEELKLWRNLSDAKNSLRRSHQVNVFLKIAEGVAQG</sequence>
<reference evidence="1 2" key="1">
    <citation type="submission" date="2015-01" db="EMBL/GenBank/DDBJ databases">
        <title>Evolution of Trichinella species and genotypes.</title>
        <authorList>
            <person name="Korhonen P.K."/>
            <person name="Edoardo P."/>
            <person name="Giuseppe L.R."/>
            <person name="Gasser R.B."/>
        </authorList>
    </citation>
    <scope>NUCLEOTIDE SEQUENCE [LARGE SCALE GENOMIC DNA]</scope>
    <source>
        <strain evidence="1">ISS417</strain>
    </source>
</reference>
<accession>A0A0V0TEP1</accession>
<dbReference type="Proteomes" id="UP000055048">
    <property type="component" value="Unassembled WGS sequence"/>
</dbReference>
<keyword evidence="2" id="KW-1185">Reference proteome</keyword>
<gene>
    <name evidence="1" type="ORF">T05_1241</name>
</gene>
<organism evidence="1 2">
    <name type="scientific">Trichinella murrelli</name>
    <dbReference type="NCBI Taxonomy" id="144512"/>
    <lineage>
        <taxon>Eukaryota</taxon>
        <taxon>Metazoa</taxon>
        <taxon>Ecdysozoa</taxon>
        <taxon>Nematoda</taxon>
        <taxon>Enoplea</taxon>
        <taxon>Dorylaimia</taxon>
        <taxon>Trichinellida</taxon>
        <taxon>Trichinellidae</taxon>
        <taxon>Trichinella</taxon>
    </lineage>
</organism>